<proteinExistence type="predicted"/>
<comment type="caution">
    <text evidence="1">The sequence shown here is derived from an EMBL/GenBank/DDBJ whole genome shotgun (WGS) entry which is preliminary data.</text>
</comment>
<dbReference type="AlphaFoldDB" id="A0A7X2XML9"/>
<feature type="non-terminal residue" evidence="1">
    <location>
        <position position="52"/>
    </location>
</feature>
<gene>
    <name evidence="1" type="ORF">GM545_14900</name>
</gene>
<organism evidence="1 2">
    <name type="scientific">Streptococcus pneumoniae</name>
    <dbReference type="NCBI Taxonomy" id="1313"/>
    <lineage>
        <taxon>Bacteria</taxon>
        <taxon>Bacillati</taxon>
        <taxon>Bacillota</taxon>
        <taxon>Bacilli</taxon>
        <taxon>Lactobacillales</taxon>
        <taxon>Streptococcaceae</taxon>
        <taxon>Streptococcus</taxon>
    </lineage>
</organism>
<evidence type="ECO:0000313" key="2">
    <source>
        <dbReference type="Proteomes" id="UP000467349"/>
    </source>
</evidence>
<dbReference type="EMBL" id="WNHU01000895">
    <property type="protein sequence ID" value="MTV44814.1"/>
    <property type="molecule type" value="Genomic_DNA"/>
</dbReference>
<dbReference type="Proteomes" id="UP000467349">
    <property type="component" value="Unassembled WGS sequence"/>
</dbReference>
<sequence length="52" mass="5138">MSIIGGGAGFGGMKVDSACMLMVMGATGDKAAYKAAQLVIAGRDPGACRAME</sequence>
<name>A0A7X2XML9_STREE</name>
<protein>
    <submittedName>
        <fullName evidence="1">Uncharacterized protein</fullName>
    </submittedName>
</protein>
<accession>A0A7X2XML9</accession>
<evidence type="ECO:0000313" key="1">
    <source>
        <dbReference type="EMBL" id="MTV44814.1"/>
    </source>
</evidence>
<reference evidence="1 2" key="1">
    <citation type="submission" date="2019-11" db="EMBL/GenBank/DDBJ databases">
        <title>Growth characteristics of pneumococcus vary with the chemical composition of the capsule and with environmental conditions.</title>
        <authorList>
            <person name="Tothpal A."/>
            <person name="Desobry K."/>
            <person name="Joshi S."/>
            <person name="Wyllie A.L."/>
            <person name="Weinberger D.M."/>
        </authorList>
    </citation>
    <scope>NUCLEOTIDE SEQUENCE [LARGE SCALE GENOMIC DNA]</scope>
    <source>
        <strain evidence="2">pnumococcus09N</strain>
    </source>
</reference>